<organism evidence="2 3">
    <name type="scientific">Arsenicicoccus bolidensis</name>
    <dbReference type="NCBI Taxonomy" id="229480"/>
    <lineage>
        <taxon>Bacteria</taxon>
        <taxon>Bacillati</taxon>
        <taxon>Actinomycetota</taxon>
        <taxon>Actinomycetes</taxon>
        <taxon>Micrococcales</taxon>
        <taxon>Intrasporangiaceae</taxon>
        <taxon>Arsenicicoccus</taxon>
    </lineage>
</organism>
<evidence type="ECO:0008006" key="4">
    <source>
        <dbReference type="Google" id="ProtNLM"/>
    </source>
</evidence>
<evidence type="ECO:0000313" key="2">
    <source>
        <dbReference type="EMBL" id="MCG7321174.1"/>
    </source>
</evidence>
<reference evidence="2 3" key="1">
    <citation type="submission" date="2022-02" db="EMBL/GenBank/DDBJ databases">
        <title>Uncovering new skin microbiome diversity through culturing and metagenomics.</title>
        <authorList>
            <person name="Conlan S."/>
            <person name="Deming C."/>
            <person name="Nisc Comparative Sequencing Program N."/>
            <person name="Segre J.A."/>
        </authorList>
    </citation>
    <scope>NUCLEOTIDE SEQUENCE [LARGE SCALE GENOMIC DNA]</scope>
    <source>
        <strain evidence="2 3">ACRQZ</strain>
    </source>
</reference>
<dbReference type="RefSeq" id="WP_239262643.1">
    <property type="nucleotide sequence ID" value="NZ_JAKRCV010000009.1"/>
</dbReference>
<keyword evidence="3" id="KW-1185">Reference proteome</keyword>
<feature type="chain" id="PRO_5045169253" description="Secreted protein" evidence="1">
    <location>
        <begin position="32"/>
        <end position="159"/>
    </location>
</feature>
<evidence type="ECO:0000256" key="1">
    <source>
        <dbReference type="SAM" id="SignalP"/>
    </source>
</evidence>
<accession>A0ABS9Q070</accession>
<dbReference type="Proteomes" id="UP001521931">
    <property type="component" value="Unassembled WGS sequence"/>
</dbReference>
<comment type="caution">
    <text evidence="2">The sequence shown here is derived from an EMBL/GenBank/DDBJ whole genome shotgun (WGS) entry which is preliminary data.</text>
</comment>
<protein>
    <recommendedName>
        <fullName evidence="4">Secreted protein</fullName>
    </recommendedName>
</protein>
<proteinExistence type="predicted"/>
<evidence type="ECO:0000313" key="3">
    <source>
        <dbReference type="Proteomes" id="UP001521931"/>
    </source>
</evidence>
<name>A0ABS9Q070_9MICO</name>
<dbReference type="InterPro" id="IPR006311">
    <property type="entry name" value="TAT_signal"/>
</dbReference>
<sequence length="159" mass="16389">MLRRSLIATSATATATLALALGLGMSAPAVAAAPSVSTARATQQVTATAPAASGAVTARTRSTQVTRTTVHQIYVAIAGDRSMRGWKRAGWRVQRISLAPGAPTWARATVHPTRGQTDDATVLLHKVAGRWRVADLGTAQVGCGVAPVKVLRGLRLGGC</sequence>
<gene>
    <name evidence="2" type="ORF">MHL29_04590</name>
</gene>
<dbReference type="PROSITE" id="PS51318">
    <property type="entry name" value="TAT"/>
    <property type="match status" value="1"/>
</dbReference>
<keyword evidence="1" id="KW-0732">Signal</keyword>
<feature type="signal peptide" evidence="1">
    <location>
        <begin position="1"/>
        <end position="31"/>
    </location>
</feature>
<dbReference type="EMBL" id="JAKRCV010000009">
    <property type="protein sequence ID" value="MCG7321174.1"/>
    <property type="molecule type" value="Genomic_DNA"/>
</dbReference>